<keyword evidence="1" id="KW-1133">Transmembrane helix</keyword>
<evidence type="ECO:0008006" key="5">
    <source>
        <dbReference type="Google" id="ProtNLM"/>
    </source>
</evidence>
<keyword evidence="4" id="KW-1185">Reference proteome</keyword>
<evidence type="ECO:0000313" key="3">
    <source>
        <dbReference type="EnsemblPlants" id="KRH73827"/>
    </source>
</evidence>
<dbReference type="SMR" id="I1JJF0"/>
<sequence>MQGFCLSTCSSRSMSISIKKMTTRSNRVQKNLAVLNKRAKGGCSCMCMLLSMVGIVALVVIIWLLVKYL</sequence>
<dbReference type="PaxDb" id="3847-GLYMA02G46520.1"/>
<organism evidence="3">
    <name type="scientific">Glycine max</name>
    <name type="common">Soybean</name>
    <name type="synonym">Glycine hispida</name>
    <dbReference type="NCBI Taxonomy" id="3847"/>
    <lineage>
        <taxon>Eukaryota</taxon>
        <taxon>Viridiplantae</taxon>
        <taxon>Streptophyta</taxon>
        <taxon>Embryophyta</taxon>
        <taxon>Tracheophyta</taxon>
        <taxon>Spermatophyta</taxon>
        <taxon>Magnoliopsida</taxon>
        <taxon>eudicotyledons</taxon>
        <taxon>Gunneridae</taxon>
        <taxon>Pentapetalae</taxon>
        <taxon>rosids</taxon>
        <taxon>fabids</taxon>
        <taxon>Fabales</taxon>
        <taxon>Fabaceae</taxon>
        <taxon>Papilionoideae</taxon>
        <taxon>50 kb inversion clade</taxon>
        <taxon>NPAAA clade</taxon>
        <taxon>indigoferoid/millettioid clade</taxon>
        <taxon>Phaseoleae</taxon>
        <taxon>Glycine</taxon>
        <taxon>Glycine subgen. Soja</taxon>
    </lineage>
</organism>
<dbReference type="AlphaFoldDB" id="I1JJF0"/>
<dbReference type="STRING" id="3847.I1JJF0"/>
<evidence type="ECO:0000313" key="4">
    <source>
        <dbReference type="Proteomes" id="UP000008827"/>
    </source>
</evidence>
<dbReference type="Gramene" id="KRH73827">
    <property type="protein sequence ID" value="KRH73827"/>
    <property type="gene ID" value="GLYMA_02G295700"/>
</dbReference>
<dbReference type="HOGENOM" id="CLU_2780900_0_0_1"/>
<dbReference type="Proteomes" id="UP000008827">
    <property type="component" value="Chromosome 2"/>
</dbReference>
<gene>
    <name evidence="2" type="ORF">GLYMA_02G295700</name>
</gene>
<dbReference type="EnsemblPlants" id="KRH73827">
    <property type="protein sequence ID" value="KRH73827"/>
    <property type="gene ID" value="GLYMA_02G295700"/>
</dbReference>
<accession>I1JJF0</accession>
<protein>
    <recommendedName>
        <fullName evidence="5">t-SNARE coiled-coil homology domain-containing protein</fullName>
    </recommendedName>
</protein>
<proteinExistence type="predicted"/>
<feature type="transmembrane region" description="Helical" evidence="1">
    <location>
        <begin position="45"/>
        <end position="66"/>
    </location>
</feature>
<reference evidence="2 3" key="1">
    <citation type="journal article" date="2010" name="Nature">
        <title>Genome sequence of the palaeopolyploid soybean.</title>
        <authorList>
            <person name="Schmutz J."/>
            <person name="Cannon S.B."/>
            <person name="Schlueter J."/>
            <person name="Ma J."/>
            <person name="Mitros T."/>
            <person name="Nelson W."/>
            <person name="Hyten D.L."/>
            <person name="Song Q."/>
            <person name="Thelen J.J."/>
            <person name="Cheng J."/>
            <person name="Xu D."/>
            <person name="Hellsten U."/>
            <person name="May G.D."/>
            <person name="Yu Y."/>
            <person name="Sakurai T."/>
            <person name="Umezawa T."/>
            <person name="Bhattacharyya M.K."/>
            <person name="Sandhu D."/>
            <person name="Valliyodan B."/>
            <person name="Lindquist E."/>
            <person name="Peto M."/>
            <person name="Grant D."/>
            <person name="Shu S."/>
            <person name="Goodstein D."/>
            <person name="Barry K."/>
            <person name="Futrell-Griggs M."/>
            <person name="Abernathy B."/>
            <person name="Du J."/>
            <person name="Tian Z."/>
            <person name="Zhu L."/>
            <person name="Gill N."/>
            <person name="Joshi T."/>
            <person name="Libault M."/>
            <person name="Sethuraman A."/>
            <person name="Zhang X.-C."/>
            <person name="Shinozaki K."/>
            <person name="Nguyen H.T."/>
            <person name="Wing R.A."/>
            <person name="Cregan P."/>
            <person name="Specht J."/>
            <person name="Grimwood J."/>
            <person name="Rokhsar D."/>
            <person name="Stacey G."/>
            <person name="Shoemaker R.C."/>
            <person name="Jackson S.A."/>
        </authorList>
    </citation>
    <scope>NUCLEOTIDE SEQUENCE [LARGE SCALE GENOMIC DNA]</scope>
    <source>
        <strain evidence="3">cv. Williams 82</strain>
        <tissue evidence="2">Callus</tissue>
    </source>
</reference>
<evidence type="ECO:0000313" key="2">
    <source>
        <dbReference type="EMBL" id="KRH73827.1"/>
    </source>
</evidence>
<keyword evidence="1" id="KW-0812">Transmembrane</keyword>
<keyword evidence="1" id="KW-0472">Membrane</keyword>
<evidence type="ECO:0000256" key="1">
    <source>
        <dbReference type="SAM" id="Phobius"/>
    </source>
</evidence>
<dbReference type="EMBL" id="CM000835">
    <property type="protein sequence ID" value="KRH73827.1"/>
    <property type="molecule type" value="Genomic_DNA"/>
</dbReference>
<dbReference type="eggNOG" id="KOG3202">
    <property type="taxonomic scope" value="Eukaryota"/>
</dbReference>
<dbReference type="InParanoid" id="I1JJF0"/>
<reference evidence="3" key="2">
    <citation type="submission" date="2018-02" db="UniProtKB">
        <authorList>
            <consortium name="EnsemblPlants"/>
        </authorList>
    </citation>
    <scope>IDENTIFICATION</scope>
    <source>
        <strain evidence="3">Williams 82</strain>
    </source>
</reference>
<name>I1JJF0_SOYBN</name>
<reference evidence="2" key="3">
    <citation type="submission" date="2018-07" db="EMBL/GenBank/DDBJ databases">
        <title>WGS assembly of Glycine max.</title>
        <authorList>
            <person name="Schmutz J."/>
            <person name="Cannon S."/>
            <person name="Schlueter J."/>
            <person name="Ma J."/>
            <person name="Mitros T."/>
            <person name="Nelson W."/>
            <person name="Hyten D."/>
            <person name="Song Q."/>
            <person name="Thelen J."/>
            <person name="Cheng J."/>
            <person name="Xu D."/>
            <person name="Hellsten U."/>
            <person name="May G."/>
            <person name="Yu Y."/>
            <person name="Sakurai T."/>
            <person name="Umezawa T."/>
            <person name="Bhattacharyya M."/>
            <person name="Sandhu D."/>
            <person name="Valliyodan B."/>
            <person name="Lindquist E."/>
            <person name="Peto M."/>
            <person name="Grant D."/>
            <person name="Shu S."/>
            <person name="Goodstein D."/>
            <person name="Barry K."/>
            <person name="Futrell-Griggs M."/>
            <person name="Abernathy B."/>
            <person name="Du J."/>
            <person name="Tian Z."/>
            <person name="Zhu L."/>
            <person name="Gill N."/>
            <person name="Joshi T."/>
            <person name="Libault M."/>
            <person name="Sethuraman A."/>
            <person name="Zhang X."/>
            <person name="Shinozaki K."/>
            <person name="Nguyen H."/>
            <person name="Wing R."/>
            <person name="Cregan P."/>
            <person name="Specht J."/>
            <person name="Grimwood J."/>
            <person name="Rokhsar D."/>
            <person name="Stacey G."/>
            <person name="Shoemaker R."/>
            <person name="Jackson S."/>
        </authorList>
    </citation>
    <scope>NUCLEOTIDE SEQUENCE</scope>
    <source>
        <tissue evidence="2">Callus</tissue>
    </source>
</reference>